<dbReference type="STRING" id="56216.A0A1A6GHH9"/>
<organism evidence="3 4">
    <name type="scientific">Neotoma lepida</name>
    <name type="common">Desert woodrat</name>
    <dbReference type="NCBI Taxonomy" id="56216"/>
    <lineage>
        <taxon>Eukaryota</taxon>
        <taxon>Metazoa</taxon>
        <taxon>Chordata</taxon>
        <taxon>Craniata</taxon>
        <taxon>Vertebrata</taxon>
        <taxon>Euteleostomi</taxon>
        <taxon>Mammalia</taxon>
        <taxon>Eutheria</taxon>
        <taxon>Euarchontoglires</taxon>
        <taxon>Glires</taxon>
        <taxon>Rodentia</taxon>
        <taxon>Myomorpha</taxon>
        <taxon>Muroidea</taxon>
        <taxon>Cricetidae</taxon>
        <taxon>Neotominae</taxon>
        <taxon>Neotoma</taxon>
    </lineage>
</organism>
<protein>
    <recommendedName>
        <fullName evidence="2">DCDC1 second doublecortin-like domain-containing protein</fullName>
    </recommendedName>
</protein>
<keyword evidence="4" id="KW-1185">Reference proteome</keyword>
<dbReference type="AlphaFoldDB" id="A0A1A6GHH9"/>
<dbReference type="InterPro" id="IPR056415">
    <property type="entry name" value="DCX2_DCDC1"/>
</dbReference>
<dbReference type="CDD" id="cd17155">
    <property type="entry name" value="DCX_DCDC1"/>
    <property type="match status" value="1"/>
</dbReference>
<dbReference type="GO" id="GO:1902412">
    <property type="term" value="P:regulation of mitotic cytokinesis"/>
    <property type="evidence" value="ECO:0007669"/>
    <property type="project" value="InterPro"/>
</dbReference>
<dbReference type="EMBL" id="LZPO01089368">
    <property type="protein sequence ID" value="OBS65733.1"/>
    <property type="molecule type" value="Genomic_DNA"/>
</dbReference>
<comment type="caution">
    <text evidence="3">The sequence shown here is derived from an EMBL/GenBank/DDBJ whole genome shotgun (WGS) entry which is preliminary data.</text>
</comment>
<dbReference type="GO" id="GO:0030496">
    <property type="term" value="C:midbody"/>
    <property type="evidence" value="ECO:0007669"/>
    <property type="project" value="TreeGrafter"/>
</dbReference>
<proteinExistence type="predicted"/>
<evidence type="ECO:0000256" key="1">
    <source>
        <dbReference type="SAM" id="MobiDB-lite"/>
    </source>
</evidence>
<dbReference type="InterPro" id="IPR036572">
    <property type="entry name" value="Doublecortin_dom_sf"/>
</dbReference>
<gene>
    <name evidence="3" type="ORF">A6R68_05727</name>
</gene>
<dbReference type="SUPFAM" id="SSF89837">
    <property type="entry name" value="Doublecortin (DC)"/>
    <property type="match status" value="1"/>
</dbReference>
<dbReference type="Gene3D" id="3.10.20.230">
    <property type="entry name" value="Doublecortin domain"/>
    <property type="match status" value="1"/>
</dbReference>
<feature type="non-terminal residue" evidence="3">
    <location>
        <position position="273"/>
    </location>
</feature>
<name>A0A1A6GHH9_NEOLE</name>
<dbReference type="PANTHER" id="PTHR46302:SF3">
    <property type="entry name" value="DOUBLECORTIN DOMAIN-CONTAINING PROTEIN 1"/>
    <property type="match status" value="1"/>
</dbReference>
<sequence>MSNQAKAVIKTTDSCLQLQFGPNRLLHSAAVSEGSGLQDCSTHQTASDHSQEESSNPDSCRPKSKNNSCFMSPSKRNRPVSVPVGQPRSSKSSLKLKSPHNCQGLSQKYKLQPRVIRVTAYKNGSGKFFAKVTAPTIASLLETCTHKLNLNMAARRVFLADGTEALKPEDIPHDANIYVSTGEPFLDPFKKIKAKSRATTTTKKLVCFVCTSLAVFHCDMHCCSLSTKMLAHTPENFTPSLAGSASLTHQNLLLLGHGAEQVADVSCLLREEI</sequence>
<dbReference type="OrthoDB" id="9999986at2759"/>
<accession>A0A1A6GHH9</accession>
<dbReference type="GO" id="GO:0008017">
    <property type="term" value="F:microtubule binding"/>
    <property type="evidence" value="ECO:0007669"/>
    <property type="project" value="InterPro"/>
</dbReference>
<feature type="domain" description="DCDC1 second doublecortin-like" evidence="2">
    <location>
        <begin position="111"/>
        <end position="188"/>
    </location>
</feature>
<reference evidence="3 4" key="1">
    <citation type="submission" date="2016-06" db="EMBL/GenBank/DDBJ databases">
        <title>The Draft Genome Sequence and Annotation of the Desert Woodrat Neotoma lepida.</title>
        <authorList>
            <person name="Campbell M."/>
            <person name="Oakeson K.F."/>
            <person name="Yandell M."/>
            <person name="Halpert J.R."/>
            <person name="Dearing D."/>
        </authorList>
    </citation>
    <scope>NUCLEOTIDE SEQUENCE [LARGE SCALE GENOMIC DNA]</scope>
    <source>
        <strain evidence="3">417</strain>
        <tissue evidence="3">Liver</tissue>
    </source>
</reference>
<feature type="compositionally biased region" description="Polar residues" evidence="1">
    <location>
        <begin position="38"/>
        <end position="58"/>
    </location>
</feature>
<dbReference type="PANTHER" id="PTHR46302">
    <property type="entry name" value="DOUBLECORTIN DOMAIN-CONTAINING PROTEIN 1"/>
    <property type="match status" value="1"/>
</dbReference>
<dbReference type="Proteomes" id="UP000092124">
    <property type="component" value="Unassembled WGS sequence"/>
</dbReference>
<dbReference type="InterPro" id="IPR043188">
    <property type="entry name" value="DCDC1"/>
</dbReference>
<dbReference type="GO" id="GO:0035556">
    <property type="term" value="P:intracellular signal transduction"/>
    <property type="evidence" value="ECO:0007669"/>
    <property type="project" value="InterPro"/>
</dbReference>
<feature type="region of interest" description="Disordered" evidence="1">
    <location>
        <begin position="36"/>
        <end position="101"/>
    </location>
</feature>
<dbReference type="Pfam" id="PF24478">
    <property type="entry name" value="DCX2_DCDC1"/>
    <property type="match status" value="1"/>
</dbReference>
<evidence type="ECO:0000313" key="3">
    <source>
        <dbReference type="EMBL" id="OBS65733.1"/>
    </source>
</evidence>
<evidence type="ECO:0000313" key="4">
    <source>
        <dbReference type="Proteomes" id="UP000092124"/>
    </source>
</evidence>
<evidence type="ECO:0000259" key="2">
    <source>
        <dbReference type="Pfam" id="PF24478"/>
    </source>
</evidence>